<accession>K1X4E5</accession>
<protein>
    <recommendedName>
        <fullName evidence="5">Zinc finger CHC2-type domain-containing protein</fullName>
    </recommendedName>
</protein>
<keyword evidence="2" id="KW-0863">Zinc-finger</keyword>
<dbReference type="GO" id="GO:0003899">
    <property type="term" value="F:DNA-directed RNA polymerase activity"/>
    <property type="evidence" value="ECO:0007669"/>
    <property type="project" value="InterPro"/>
</dbReference>
<dbReference type="SUPFAM" id="SSF57783">
    <property type="entry name" value="Zinc beta-ribbon"/>
    <property type="match status" value="1"/>
</dbReference>
<dbReference type="GO" id="GO:0006269">
    <property type="term" value="P:DNA replication, synthesis of primer"/>
    <property type="evidence" value="ECO:0007669"/>
    <property type="project" value="TreeGrafter"/>
</dbReference>
<feature type="compositionally biased region" description="Basic and acidic residues" evidence="4">
    <location>
        <begin position="251"/>
        <end position="262"/>
    </location>
</feature>
<dbReference type="GO" id="GO:0003677">
    <property type="term" value="F:DNA binding"/>
    <property type="evidence" value="ECO:0007669"/>
    <property type="project" value="InterPro"/>
</dbReference>
<dbReference type="Gene3D" id="3.90.580.10">
    <property type="entry name" value="Zinc finger, CHC2-type domain"/>
    <property type="match status" value="1"/>
</dbReference>
<dbReference type="GO" id="GO:0008270">
    <property type="term" value="F:zinc ion binding"/>
    <property type="evidence" value="ECO:0007669"/>
    <property type="project" value="UniProtKB-KW"/>
</dbReference>
<dbReference type="InterPro" id="IPR002694">
    <property type="entry name" value="Znf_CHC2"/>
</dbReference>
<gene>
    <name evidence="6" type="ORF">ACD_80C00133G0001</name>
</gene>
<evidence type="ECO:0000259" key="5">
    <source>
        <dbReference type="SMART" id="SM00400"/>
    </source>
</evidence>
<dbReference type="EMBL" id="AMFJ01036140">
    <property type="protein sequence ID" value="EKD24995.1"/>
    <property type="molecule type" value="Genomic_DNA"/>
</dbReference>
<dbReference type="PANTHER" id="PTHR30313:SF2">
    <property type="entry name" value="DNA PRIMASE"/>
    <property type="match status" value="1"/>
</dbReference>
<dbReference type="InterPro" id="IPR050219">
    <property type="entry name" value="DnaG_primase"/>
</dbReference>
<evidence type="ECO:0000256" key="4">
    <source>
        <dbReference type="SAM" id="MobiDB-lite"/>
    </source>
</evidence>
<name>K1X4E5_9BACT</name>
<feature type="domain" description="Zinc finger CHC2-type" evidence="5">
    <location>
        <begin position="137"/>
        <end position="191"/>
    </location>
</feature>
<dbReference type="AlphaFoldDB" id="K1X4E5"/>
<reference evidence="6" key="1">
    <citation type="journal article" date="2012" name="Science">
        <title>Fermentation, hydrogen, and sulfur metabolism in multiple uncultivated bacterial phyla.</title>
        <authorList>
            <person name="Wrighton K.C."/>
            <person name="Thomas B.C."/>
            <person name="Sharon I."/>
            <person name="Miller C.S."/>
            <person name="Castelle C.J."/>
            <person name="VerBerkmoes N.C."/>
            <person name="Wilkins M.J."/>
            <person name="Hettich R.L."/>
            <person name="Lipton M.S."/>
            <person name="Williams K.H."/>
            <person name="Long P.E."/>
            <person name="Banfield J.F."/>
        </authorList>
    </citation>
    <scope>NUCLEOTIDE SEQUENCE [LARGE SCALE GENOMIC DNA]</scope>
</reference>
<comment type="caution">
    <text evidence="6">The sequence shown here is derived from an EMBL/GenBank/DDBJ whole genome shotgun (WGS) entry which is preliminary data.</text>
</comment>
<dbReference type="PANTHER" id="PTHR30313">
    <property type="entry name" value="DNA PRIMASE"/>
    <property type="match status" value="1"/>
</dbReference>
<evidence type="ECO:0000256" key="2">
    <source>
        <dbReference type="ARBA" id="ARBA00022771"/>
    </source>
</evidence>
<proteinExistence type="predicted"/>
<dbReference type="GO" id="GO:0005737">
    <property type="term" value="C:cytoplasm"/>
    <property type="evidence" value="ECO:0007669"/>
    <property type="project" value="TreeGrafter"/>
</dbReference>
<keyword evidence="1" id="KW-0479">Metal-binding</keyword>
<sequence>MHRQSGAHFGPLFFQNTTSMEHINQRLETLSPKRQEQFQKILKHKMISFSDSSEKTREEVIESTKIQMLYYLGNEQKEEFVPRKQRSKGKKHREKWPEQIQRILEKLWNNEVNYPAVFQEILGIPLKEKHSHKGISYIWLCPFHEEKTPSLSISPVRKFVKCFGCGKGGSIINLIENVLKKKYSTAVGMLEKYICTPEETEEWKKKDQAVRETHQISLEQEEKKEFVRSLSSGEYLPKKEFEAQFAQRKKEKNEKNNDTSHNDEDELPF</sequence>
<dbReference type="InterPro" id="IPR036977">
    <property type="entry name" value="DNA_primase_Znf_CHC2"/>
</dbReference>
<dbReference type="SMART" id="SM00400">
    <property type="entry name" value="ZnF_CHCC"/>
    <property type="match status" value="1"/>
</dbReference>
<dbReference type="Pfam" id="PF01807">
    <property type="entry name" value="Zn_ribbon_DnaG"/>
    <property type="match status" value="1"/>
</dbReference>
<keyword evidence="3" id="KW-0862">Zinc</keyword>
<organism evidence="6">
    <name type="scientific">uncultured bacterium</name>
    <name type="common">gcode 4</name>
    <dbReference type="NCBI Taxonomy" id="1234023"/>
    <lineage>
        <taxon>Bacteria</taxon>
        <taxon>environmental samples</taxon>
    </lineage>
</organism>
<evidence type="ECO:0000256" key="3">
    <source>
        <dbReference type="ARBA" id="ARBA00022833"/>
    </source>
</evidence>
<feature type="region of interest" description="Disordered" evidence="4">
    <location>
        <begin position="245"/>
        <end position="269"/>
    </location>
</feature>
<evidence type="ECO:0000256" key="1">
    <source>
        <dbReference type="ARBA" id="ARBA00022723"/>
    </source>
</evidence>
<evidence type="ECO:0000313" key="6">
    <source>
        <dbReference type="EMBL" id="EKD24995.1"/>
    </source>
</evidence>